<dbReference type="InterPro" id="IPR037185">
    <property type="entry name" value="EmrE-like"/>
</dbReference>
<dbReference type="InterPro" id="IPR050638">
    <property type="entry name" value="AA-Vitamin_Transporters"/>
</dbReference>
<dbReference type="PANTHER" id="PTHR32322">
    <property type="entry name" value="INNER MEMBRANE TRANSPORTER"/>
    <property type="match status" value="1"/>
</dbReference>
<evidence type="ECO:0000313" key="8">
    <source>
        <dbReference type="EMBL" id="MFC3551978.1"/>
    </source>
</evidence>
<reference evidence="9" key="1">
    <citation type="journal article" date="2019" name="Int. J. Syst. Evol. Microbiol.">
        <title>The Global Catalogue of Microorganisms (GCM) 10K type strain sequencing project: providing services to taxonomists for standard genome sequencing and annotation.</title>
        <authorList>
            <consortium name="The Broad Institute Genomics Platform"/>
            <consortium name="The Broad Institute Genome Sequencing Center for Infectious Disease"/>
            <person name="Wu L."/>
            <person name="Ma J."/>
        </authorList>
    </citation>
    <scope>NUCLEOTIDE SEQUENCE [LARGE SCALE GENOMIC DNA]</scope>
    <source>
        <strain evidence="9">KCTC 42875</strain>
    </source>
</reference>
<comment type="caution">
    <text evidence="8">The sequence shown here is derived from an EMBL/GenBank/DDBJ whole genome shotgun (WGS) entry which is preliminary data.</text>
</comment>
<proteinExistence type="inferred from homology"/>
<feature type="transmembrane region" description="Helical" evidence="6">
    <location>
        <begin position="33"/>
        <end position="50"/>
    </location>
</feature>
<dbReference type="EMBL" id="JBHRXK010000006">
    <property type="protein sequence ID" value="MFC3551978.1"/>
    <property type="molecule type" value="Genomic_DNA"/>
</dbReference>
<sequence length="315" mass="32197">MTASAYRLLLTLVAGSLIGGTYIVGKLLLGQGLSPVAVSFVQVTGAAVLLQLGLRARGQRVPGDGRTRRFFVIAALIAVVGSTLLGNWVLARIPAGIFTLVVTLSPLFTSWLNAALDRRWPPATALAGTALGLLGVLLVLLPRAQAAEAEQALALLIALAVPVLLATGNVYRARHWPQGVAAPVVSAGTLSVQALALLPLMIGLQVRGQGGSAPADLAAAWPLLALLVVLTIAANVSASALQRVADSVAYSQIGYVIALTGIGFGALLFGERLGWAFAPAVGLVFAGIVLANRPAAAPRRRAAVARSAAALTSPR</sequence>
<dbReference type="Pfam" id="PF00892">
    <property type="entry name" value="EamA"/>
    <property type="match status" value="1"/>
</dbReference>
<keyword evidence="4 6" id="KW-1133">Transmembrane helix</keyword>
<dbReference type="PANTHER" id="PTHR32322:SF2">
    <property type="entry name" value="EAMA DOMAIN-CONTAINING PROTEIN"/>
    <property type="match status" value="1"/>
</dbReference>
<feature type="transmembrane region" description="Helical" evidence="6">
    <location>
        <begin position="96"/>
        <end position="116"/>
    </location>
</feature>
<dbReference type="SUPFAM" id="SSF103481">
    <property type="entry name" value="Multidrug resistance efflux transporter EmrE"/>
    <property type="match status" value="2"/>
</dbReference>
<keyword evidence="3 6" id="KW-0812">Transmembrane</keyword>
<feature type="transmembrane region" description="Helical" evidence="6">
    <location>
        <begin position="123"/>
        <end position="141"/>
    </location>
</feature>
<feature type="transmembrane region" description="Helical" evidence="6">
    <location>
        <begin position="273"/>
        <end position="291"/>
    </location>
</feature>
<organism evidence="8 9">
    <name type="scientific">Lysobacter cavernae</name>
    <dbReference type="NCBI Taxonomy" id="1685901"/>
    <lineage>
        <taxon>Bacteria</taxon>
        <taxon>Pseudomonadati</taxon>
        <taxon>Pseudomonadota</taxon>
        <taxon>Gammaproteobacteria</taxon>
        <taxon>Lysobacterales</taxon>
        <taxon>Lysobacteraceae</taxon>
        <taxon>Lysobacter</taxon>
    </lineage>
</organism>
<keyword evidence="5 6" id="KW-0472">Membrane</keyword>
<keyword evidence="9" id="KW-1185">Reference proteome</keyword>
<feature type="transmembrane region" description="Helical" evidence="6">
    <location>
        <begin position="70"/>
        <end position="90"/>
    </location>
</feature>
<comment type="similarity">
    <text evidence="2">Belongs to the EamA transporter family.</text>
</comment>
<feature type="transmembrane region" description="Helical" evidence="6">
    <location>
        <begin position="153"/>
        <end position="171"/>
    </location>
</feature>
<accession>A0ABV7RT68</accession>
<evidence type="ECO:0000256" key="2">
    <source>
        <dbReference type="ARBA" id="ARBA00007362"/>
    </source>
</evidence>
<gene>
    <name evidence="8" type="ORF">ACFOLC_13285</name>
</gene>
<protein>
    <submittedName>
        <fullName evidence="8">EamA family transporter</fullName>
    </submittedName>
</protein>
<evidence type="ECO:0000256" key="5">
    <source>
        <dbReference type="ARBA" id="ARBA00023136"/>
    </source>
</evidence>
<evidence type="ECO:0000256" key="4">
    <source>
        <dbReference type="ARBA" id="ARBA00022989"/>
    </source>
</evidence>
<dbReference type="RefSeq" id="WP_386759741.1">
    <property type="nucleotide sequence ID" value="NZ_JBHRXK010000006.1"/>
</dbReference>
<feature type="transmembrane region" description="Helical" evidence="6">
    <location>
        <begin position="183"/>
        <end position="206"/>
    </location>
</feature>
<evidence type="ECO:0000256" key="6">
    <source>
        <dbReference type="SAM" id="Phobius"/>
    </source>
</evidence>
<feature type="domain" description="EamA" evidence="7">
    <location>
        <begin position="8"/>
        <end position="140"/>
    </location>
</feature>
<comment type="subcellular location">
    <subcellularLocation>
        <location evidence="1">Membrane</location>
        <topology evidence="1">Multi-pass membrane protein</topology>
    </subcellularLocation>
</comment>
<evidence type="ECO:0000256" key="1">
    <source>
        <dbReference type="ARBA" id="ARBA00004141"/>
    </source>
</evidence>
<dbReference type="Proteomes" id="UP001595740">
    <property type="component" value="Unassembled WGS sequence"/>
</dbReference>
<dbReference type="InterPro" id="IPR000620">
    <property type="entry name" value="EamA_dom"/>
</dbReference>
<evidence type="ECO:0000259" key="7">
    <source>
        <dbReference type="Pfam" id="PF00892"/>
    </source>
</evidence>
<feature type="transmembrane region" description="Helical" evidence="6">
    <location>
        <begin position="218"/>
        <end position="236"/>
    </location>
</feature>
<feature type="transmembrane region" description="Helical" evidence="6">
    <location>
        <begin position="248"/>
        <end position="267"/>
    </location>
</feature>
<evidence type="ECO:0000256" key="3">
    <source>
        <dbReference type="ARBA" id="ARBA00022692"/>
    </source>
</evidence>
<evidence type="ECO:0000313" key="9">
    <source>
        <dbReference type="Proteomes" id="UP001595740"/>
    </source>
</evidence>
<name>A0ABV7RT68_9GAMM</name>